<feature type="domain" description="DUF7467" evidence="3">
    <location>
        <begin position="371"/>
        <end position="471"/>
    </location>
</feature>
<keyword evidence="2" id="KW-1133">Transmembrane helix</keyword>
<evidence type="ECO:0000256" key="1">
    <source>
        <dbReference type="SAM" id="MobiDB-lite"/>
    </source>
</evidence>
<accession>A0A2G1WLT0</accession>
<keyword evidence="2" id="KW-0812">Transmembrane</keyword>
<gene>
    <name evidence="4" type="ORF">DJ69_03560</name>
</gene>
<keyword evidence="5" id="KW-1185">Reference proteome</keyword>
<evidence type="ECO:0000313" key="5">
    <source>
        <dbReference type="Proteomes" id="UP000222824"/>
    </source>
</evidence>
<evidence type="ECO:0000256" key="2">
    <source>
        <dbReference type="SAM" id="Phobius"/>
    </source>
</evidence>
<proteinExistence type="predicted"/>
<organism evidence="4 5">
    <name type="scientific">Halorubrum persicum</name>
    <dbReference type="NCBI Taxonomy" id="1383844"/>
    <lineage>
        <taxon>Archaea</taxon>
        <taxon>Methanobacteriati</taxon>
        <taxon>Methanobacteriota</taxon>
        <taxon>Stenosarchaea group</taxon>
        <taxon>Halobacteria</taxon>
        <taxon>Halobacteriales</taxon>
        <taxon>Haloferacaceae</taxon>
        <taxon>Halorubrum</taxon>
    </lineage>
</organism>
<keyword evidence="2" id="KW-0472">Membrane</keyword>
<feature type="region of interest" description="Disordered" evidence="1">
    <location>
        <begin position="333"/>
        <end position="352"/>
    </location>
</feature>
<feature type="transmembrane region" description="Helical" evidence="2">
    <location>
        <begin position="19"/>
        <end position="41"/>
    </location>
</feature>
<evidence type="ECO:0000313" key="4">
    <source>
        <dbReference type="EMBL" id="PHQ39932.1"/>
    </source>
</evidence>
<dbReference type="RefSeq" id="WP_099254343.1">
    <property type="nucleotide sequence ID" value="NZ_NHOA01000022.1"/>
</dbReference>
<protein>
    <recommendedName>
        <fullName evidence="3">DUF7467 domain-containing protein</fullName>
    </recommendedName>
</protein>
<dbReference type="Proteomes" id="UP000222824">
    <property type="component" value="Unassembled WGS sequence"/>
</dbReference>
<sequence length="491" mass="49945">MTSEGDDAGRPSGLSRRRLLAGIGGVGAIGMASGIGTGAYLTDRETFPDNVFGAGEVGLTVDGEPTDGTVSLGPFAVNRRRSDDRPTPERFDIEASANPVRVWLATRCPSGDPLEAVLEVDIVVDGDSVTDGYRPLDEAKRLLATGLRIDAGCLAPDDGPIVVKVYPYLPADAPDAVAGEATDLTVRLYAEQCRHVSEADAAGSNPFVGGCGEPDDDCPACVEFGKVNGTDAALAVGDVLPVVDLPPRTSAHEIEITAVETKDGDEAIGAAFVLRAADGTRGPDLCTVEVKGGPDANPYDIDPAAPETGDILLAPPNSSGTPSEISHILLSVCSGDGDDDDGDGDDGSSSECAVCDDGNVSLASLDIRYRGDDDASITVVSAKGNTGGTLFDGTVAPDGEFTLFGSDVIRGGNGNNGNGNGNGNGNNGNAGTSDKLGPEIDITVDGGSPTSLHVSCSEPLAVGMRFGDGDLFEVTDATTTDGQPICGTEEN</sequence>
<dbReference type="AlphaFoldDB" id="A0A2G1WLT0"/>
<feature type="compositionally biased region" description="Gly residues" evidence="1">
    <location>
        <begin position="414"/>
        <end position="428"/>
    </location>
</feature>
<dbReference type="OrthoDB" id="162072at2157"/>
<dbReference type="InterPro" id="IPR006311">
    <property type="entry name" value="TAT_signal"/>
</dbReference>
<name>A0A2G1WLT0_9EURY</name>
<feature type="compositionally biased region" description="Acidic residues" evidence="1">
    <location>
        <begin position="336"/>
        <end position="348"/>
    </location>
</feature>
<comment type="caution">
    <text evidence="4">The sequence shown here is derived from an EMBL/GenBank/DDBJ whole genome shotgun (WGS) entry which is preliminary data.</text>
</comment>
<dbReference type="Pfam" id="PF24269">
    <property type="entry name" value="DUF7467"/>
    <property type="match status" value="1"/>
</dbReference>
<reference evidence="4 5" key="1">
    <citation type="journal article" date="2014" name="Front. Microbiol.">
        <title>Population and genomic analysis of the genus Halorubrum.</title>
        <authorList>
            <person name="Fullmer M.S."/>
            <person name="Soucy S.M."/>
            <person name="Swithers K.S."/>
            <person name="Makkay A.M."/>
            <person name="Wheeler R."/>
            <person name="Ventosa A."/>
            <person name="Gogarten J.P."/>
            <person name="Papke R.T."/>
        </authorList>
    </citation>
    <scope>NUCLEOTIDE SEQUENCE [LARGE SCALE GENOMIC DNA]</scope>
    <source>
        <strain evidence="4 5">C49</strain>
    </source>
</reference>
<dbReference type="EMBL" id="NHOA01000022">
    <property type="protein sequence ID" value="PHQ39932.1"/>
    <property type="molecule type" value="Genomic_DNA"/>
</dbReference>
<dbReference type="PROSITE" id="PS51318">
    <property type="entry name" value="TAT"/>
    <property type="match status" value="1"/>
</dbReference>
<evidence type="ECO:0000259" key="3">
    <source>
        <dbReference type="Pfam" id="PF24269"/>
    </source>
</evidence>
<feature type="region of interest" description="Disordered" evidence="1">
    <location>
        <begin position="414"/>
        <end position="438"/>
    </location>
</feature>
<dbReference type="InterPro" id="IPR055890">
    <property type="entry name" value="DUF7467"/>
</dbReference>